<keyword evidence="1" id="KW-1133">Transmembrane helix</keyword>
<evidence type="ECO:0008006" key="4">
    <source>
        <dbReference type="Google" id="ProtNLM"/>
    </source>
</evidence>
<name>A0ABS5W6J4_9SPHN</name>
<keyword evidence="1" id="KW-0812">Transmembrane</keyword>
<evidence type="ECO:0000313" key="3">
    <source>
        <dbReference type="Proteomes" id="UP000811255"/>
    </source>
</evidence>
<dbReference type="EMBL" id="JAHFVK010000002">
    <property type="protein sequence ID" value="MBT2134865.1"/>
    <property type="molecule type" value="Genomic_DNA"/>
</dbReference>
<keyword evidence="1" id="KW-0472">Membrane</keyword>
<proteinExistence type="predicted"/>
<gene>
    <name evidence="2" type="ORF">KK137_11020</name>
</gene>
<comment type="caution">
    <text evidence="2">The sequence shown here is derived from an EMBL/GenBank/DDBJ whole genome shotgun (WGS) entry which is preliminary data.</text>
</comment>
<sequence>MSNDLTPDSDRLLHEGRALLADNQAGGRHRRTQSIGRGSAELRQRNLMTRIKLIGASLLAIVFAAMALGIAIDGIGFTGIMVAFLAVVAATFLFSNFPKVRVPNRSDLNTGDVRHMVARTELWLEHQRPALPPPAVTLVDQIGVQLDALGLQLENVDPVHPAAVETRKLVGETLPGMVDAYRKIPASLRREERAGSTPDKQLVESLGKISNEIDRVTRQLADGALDDLAIRTRYLDYRYGADGEPAALPEPNKQDI</sequence>
<dbReference type="Proteomes" id="UP000811255">
    <property type="component" value="Unassembled WGS sequence"/>
</dbReference>
<dbReference type="RefSeq" id="WP_214536478.1">
    <property type="nucleotide sequence ID" value="NZ_JAHFVK010000002.1"/>
</dbReference>
<organism evidence="2 3">
    <name type="scientific">Croceibacterium selenioxidans</name>
    <dbReference type="NCBI Taxonomy" id="2838833"/>
    <lineage>
        <taxon>Bacteria</taxon>
        <taxon>Pseudomonadati</taxon>
        <taxon>Pseudomonadota</taxon>
        <taxon>Alphaproteobacteria</taxon>
        <taxon>Sphingomonadales</taxon>
        <taxon>Erythrobacteraceae</taxon>
        <taxon>Croceibacterium</taxon>
    </lineage>
</organism>
<evidence type="ECO:0000256" key="1">
    <source>
        <dbReference type="SAM" id="Phobius"/>
    </source>
</evidence>
<feature type="transmembrane region" description="Helical" evidence="1">
    <location>
        <begin position="53"/>
        <end position="72"/>
    </location>
</feature>
<keyword evidence="3" id="KW-1185">Reference proteome</keyword>
<protein>
    <recommendedName>
        <fullName evidence="4">5-bromo-4-chloroindolyl phosphate hydrolase</fullName>
    </recommendedName>
</protein>
<feature type="transmembrane region" description="Helical" evidence="1">
    <location>
        <begin position="78"/>
        <end position="97"/>
    </location>
</feature>
<accession>A0ABS5W6J4</accession>
<evidence type="ECO:0000313" key="2">
    <source>
        <dbReference type="EMBL" id="MBT2134865.1"/>
    </source>
</evidence>
<reference evidence="2 3" key="1">
    <citation type="submission" date="2021-05" db="EMBL/GenBank/DDBJ databases">
        <title>Croceibacterium sp. LX-88 genome sequence.</title>
        <authorList>
            <person name="Luo X."/>
        </authorList>
    </citation>
    <scope>NUCLEOTIDE SEQUENCE [LARGE SCALE GENOMIC DNA]</scope>
    <source>
        <strain evidence="2 3">LX-88</strain>
    </source>
</reference>